<keyword evidence="7" id="KW-0378">Hydrolase</keyword>
<evidence type="ECO:0000256" key="6">
    <source>
        <dbReference type="ARBA" id="ARBA00022723"/>
    </source>
</evidence>
<dbReference type="EMBL" id="RBZM01000004">
    <property type="protein sequence ID" value="RKP55281.1"/>
    <property type="molecule type" value="Genomic_DNA"/>
</dbReference>
<comment type="catalytic activity">
    <reaction evidence="1">
        <text>inosine + phosphate = alpha-D-ribose 1-phosphate + hypoxanthine</text>
        <dbReference type="Rhea" id="RHEA:27646"/>
        <dbReference type="ChEBI" id="CHEBI:17368"/>
        <dbReference type="ChEBI" id="CHEBI:17596"/>
        <dbReference type="ChEBI" id="CHEBI:43474"/>
        <dbReference type="ChEBI" id="CHEBI:57720"/>
        <dbReference type="EC" id="2.4.2.1"/>
    </reaction>
    <physiologicalReaction direction="left-to-right" evidence="1">
        <dbReference type="Rhea" id="RHEA:27647"/>
    </physiologicalReaction>
</comment>
<evidence type="ECO:0000256" key="7">
    <source>
        <dbReference type="ARBA" id="ARBA00022801"/>
    </source>
</evidence>
<dbReference type="PANTHER" id="PTHR30616:SF2">
    <property type="entry name" value="PURINE NUCLEOSIDE PHOSPHORYLASE LACC1"/>
    <property type="match status" value="1"/>
</dbReference>
<comment type="function">
    <text evidence="3">Purine nucleoside enzyme that catalyzes the phosphorolysis of adenosine and inosine nucleosides, yielding D-ribose 1-phosphate and the respective free bases, adenine and hypoxanthine. Also catalyzes the phosphorolysis of S-methyl-5'-thioadenosine into adenine and S-methyl-5-thio-alpha-D-ribose 1-phosphate. Also has adenosine deaminase activity.</text>
</comment>
<dbReference type="PANTHER" id="PTHR30616">
    <property type="entry name" value="UNCHARACTERIZED PROTEIN YFIH"/>
    <property type="match status" value="1"/>
</dbReference>
<gene>
    <name evidence="13" type="primary">pgeF</name>
    <name evidence="13" type="ORF">D7Z26_08715</name>
</gene>
<dbReference type="OrthoDB" id="4279at2"/>
<dbReference type="GO" id="GO:0017061">
    <property type="term" value="F:S-methyl-5-thioadenosine phosphorylase activity"/>
    <property type="evidence" value="ECO:0007669"/>
    <property type="project" value="UniProtKB-EC"/>
</dbReference>
<evidence type="ECO:0000256" key="5">
    <source>
        <dbReference type="ARBA" id="ARBA00022679"/>
    </source>
</evidence>
<keyword evidence="14" id="KW-1185">Reference proteome</keyword>
<evidence type="ECO:0000256" key="11">
    <source>
        <dbReference type="ARBA" id="ARBA00049893"/>
    </source>
</evidence>
<organism evidence="13 14">
    <name type="scientific">Cohnella endophytica</name>
    <dbReference type="NCBI Taxonomy" id="2419778"/>
    <lineage>
        <taxon>Bacteria</taxon>
        <taxon>Bacillati</taxon>
        <taxon>Bacillota</taxon>
        <taxon>Bacilli</taxon>
        <taxon>Bacillales</taxon>
        <taxon>Paenibacillaceae</taxon>
        <taxon>Cohnella</taxon>
    </lineage>
</organism>
<dbReference type="RefSeq" id="WP_120975895.1">
    <property type="nucleotide sequence ID" value="NZ_RBZM01000004.1"/>
</dbReference>
<dbReference type="InterPro" id="IPR003730">
    <property type="entry name" value="Cu_polyphenol_OxRdtase"/>
</dbReference>
<evidence type="ECO:0000256" key="8">
    <source>
        <dbReference type="ARBA" id="ARBA00022833"/>
    </source>
</evidence>
<keyword evidence="5" id="KW-0808">Transferase</keyword>
<comment type="catalytic activity">
    <reaction evidence="9">
        <text>adenosine + H2O + H(+) = inosine + NH4(+)</text>
        <dbReference type="Rhea" id="RHEA:24408"/>
        <dbReference type="ChEBI" id="CHEBI:15377"/>
        <dbReference type="ChEBI" id="CHEBI:15378"/>
        <dbReference type="ChEBI" id="CHEBI:16335"/>
        <dbReference type="ChEBI" id="CHEBI:17596"/>
        <dbReference type="ChEBI" id="CHEBI:28938"/>
        <dbReference type="EC" id="3.5.4.4"/>
    </reaction>
    <physiologicalReaction direction="left-to-right" evidence="9">
        <dbReference type="Rhea" id="RHEA:24409"/>
    </physiologicalReaction>
</comment>
<comment type="caution">
    <text evidence="13">The sequence shown here is derived from an EMBL/GenBank/DDBJ whole genome shotgun (WGS) entry which is preliminary data.</text>
</comment>
<dbReference type="SUPFAM" id="SSF64438">
    <property type="entry name" value="CNF1/YfiH-like putative cysteine hydrolases"/>
    <property type="match status" value="1"/>
</dbReference>
<keyword evidence="6" id="KW-0479">Metal-binding</keyword>
<evidence type="ECO:0000313" key="14">
    <source>
        <dbReference type="Proteomes" id="UP000282076"/>
    </source>
</evidence>
<dbReference type="InterPro" id="IPR011324">
    <property type="entry name" value="Cytotoxic_necrot_fac-like_cat"/>
</dbReference>
<dbReference type="CDD" id="cd16833">
    <property type="entry name" value="YfiH"/>
    <property type="match status" value="1"/>
</dbReference>
<comment type="catalytic activity">
    <reaction evidence="11">
        <text>S-methyl-5'-thioadenosine + phosphate = 5-(methylsulfanyl)-alpha-D-ribose 1-phosphate + adenine</text>
        <dbReference type="Rhea" id="RHEA:11852"/>
        <dbReference type="ChEBI" id="CHEBI:16708"/>
        <dbReference type="ChEBI" id="CHEBI:17509"/>
        <dbReference type="ChEBI" id="CHEBI:43474"/>
        <dbReference type="ChEBI" id="CHEBI:58533"/>
        <dbReference type="EC" id="2.4.2.28"/>
    </reaction>
    <physiologicalReaction direction="left-to-right" evidence="11">
        <dbReference type="Rhea" id="RHEA:11853"/>
    </physiologicalReaction>
</comment>
<evidence type="ECO:0000256" key="12">
    <source>
        <dbReference type="RuleBase" id="RU361274"/>
    </source>
</evidence>
<accession>A0A494Y439</accession>
<keyword evidence="8" id="KW-0862">Zinc</keyword>
<comment type="similarity">
    <text evidence="4 12">Belongs to the purine nucleoside phosphorylase YfiH/LACC1 family.</text>
</comment>
<evidence type="ECO:0000256" key="2">
    <source>
        <dbReference type="ARBA" id="ARBA00001947"/>
    </source>
</evidence>
<evidence type="ECO:0000256" key="3">
    <source>
        <dbReference type="ARBA" id="ARBA00003215"/>
    </source>
</evidence>
<reference evidence="13 14" key="1">
    <citation type="submission" date="2018-10" db="EMBL/GenBank/DDBJ databases">
        <title>Cohnella sp. M2MS4P-1, whole genome shotgun sequence.</title>
        <authorList>
            <person name="Tuo L."/>
        </authorList>
    </citation>
    <scope>NUCLEOTIDE SEQUENCE [LARGE SCALE GENOMIC DNA]</scope>
    <source>
        <strain evidence="13 14">M2MS4P-1</strain>
    </source>
</reference>
<evidence type="ECO:0000256" key="1">
    <source>
        <dbReference type="ARBA" id="ARBA00000553"/>
    </source>
</evidence>
<dbReference type="InterPro" id="IPR038371">
    <property type="entry name" value="Cu_polyphenol_OxRdtase_sf"/>
</dbReference>
<dbReference type="Gene3D" id="3.60.140.10">
    <property type="entry name" value="CNF1/YfiH-like putative cysteine hydrolases"/>
    <property type="match status" value="1"/>
</dbReference>
<comment type="cofactor">
    <cofactor evidence="2">
        <name>Zn(2+)</name>
        <dbReference type="ChEBI" id="CHEBI:29105"/>
    </cofactor>
</comment>
<dbReference type="AlphaFoldDB" id="A0A494Y439"/>
<sequence length="276" mass="30722">MEPFQLREDLEGQPLFMLGKWCEETGLSAGFTSRQTGNVALHVGDDPAAVIGNRIRLTDQIAWPFEAFTCAEQVHGIEVRVIKENDIGSGRNNRESALPNTDAIITNVPNVFLAMFFADCVPLYFYDPVTKSMGLAHAGWKGTVADIAAVTVEKMRAEFGSLPENLWAAIGPSIEGCCYEVDESVLTHVRPIVDSIRERDPLWNASEAVKSSDREGRAYLDLKHLNRQLMIKAGIMPSRIEMSSWCTGCRTDLLFSHRKENGATGRMMSWLGRKSR</sequence>
<proteinExistence type="inferred from homology"/>
<name>A0A494Y439_9BACL</name>
<evidence type="ECO:0000256" key="9">
    <source>
        <dbReference type="ARBA" id="ARBA00047989"/>
    </source>
</evidence>
<comment type="catalytic activity">
    <reaction evidence="10">
        <text>adenosine + phosphate = alpha-D-ribose 1-phosphate + adenine</text>
        <dbReference type="Rhea" id="RHEA:27642"/>
        <dbReference type="ChEBI" id="CHEBI:16335"/>
        <dbReference type="ChEBI" id="CHEBI:16708"/>
        <dbReference type="ChEBI" id="CHEBI:43474"/>
        <dbReference type="ChEBI" id="CHEBI:57720"/>
        <dbReference type="EC" id="2.4.2.1"/>
    </reaction>
    <physiologicalReaction direction="left-to-right" evidence="10">
        <dbReference type="Rhea" id="RHEA:27643"/>
    </physiologicalReaction>
</comment>
<dbReference type="NCBIfam" id="TIGR00726">
    <property type="entry name" value="peptidoglycan editing factor PgeF"/>
    <property type="match status" value="1"/>
</dbReference>
<dbReference type="Pfam" id="PF02578">
    <property type="entry name" value="Cu-oxidase_4"/>
    <property type="match status" value="1"/>
</dbReference>
<dbReference type="Proteomes" id="UP000282076">
    <property type="component" value="Unassembled WGS sequence"/>
</dbReference>
<dbReference type="GO" id="GO:0016787">
    <property type="term" value="F:hydrolase activity"/>
    <property type="evidence" value="ECO:0007669"/>
    <property type="project" value="UniProtKB-KW"/>
</dbReference>
<evidence type="ECO:0000256" key="10">
    <source>
        <dbReference type="ARBA" id="ARBA00048968"/>
    </source>
</evidence>
<protein>
    <recommendedName>
        <fullName evidence="12">Purine nucleoside phosphorylase</fullName>
    </recommendedName>
</protein>
<evidence type="ECO:0000256" key="4">
    <source>
        <dbReference type="ARBA" id="ARBA00007353"/>
    </source>
</evidence>
<dbReference type="GO" id="GO:0005507">
    <property type="term" value="F:copper ion binding"/>
    <property type="evidence" value="ECO:0007669"/>
    <property type="project" value="TreeGrafter"/>
</dbReference>
<evidence type="ECO:0000313" key="13">
    <source>
        <dbReference type="EMBL" id="RKP55281.1"/>
    </source>
</evidence>